<dbReference type="Proteomes" id="UP001331761">
    <property type="component" value="Unassembled WGS sequence"/>
</dbReference>
<dbReference type="Pfam" id="PF13640">
    <property type="entry name" value="2OG-FeII_Oxy_3"/>
    <property type="match status" value="1"/>
</dbReference>
<keyword evidence="9" id="KW-1185">Reference proteome</keyword>
<dbReference type="AlphaFoldDB" id="A0AAN8IUU2"/>
<dbReference type="InterPro" id="IPR045054">
    <property type="entry name" value="P4HA-like"/>
</dbReference>
<reference evidence="8 9" key="1">
    <citation type="submission" date="2019-10" db="EMBL/GenBank/DDBJ databases">
        <title>Assembly and Annotation for the nematode Trichostrongylus colubriformis.</title>
        <authorList>
            <person name="Martin J."/>
        </authorList>
    </citation>
    <scope>NUCLEOTIDE SEQUENCE [LARGE SCALE GENOMIC DNA]</scope>
    <source>
        <strain evidence="8">G859</strain>
        <tissue evidence="8">Whole worm</tissue>
    </source>
</reference>
<dbReference type="PANTHER" id="PTHR10869:SF244">
    <property type="entry name" value="PROLYL 4-HYDROXYLASE SUBUNIT ALPHA-2"/>
    <property type="match status" value="1"/>
</dbReference>
<dbReference type="SMART" id="SM00702">
    <property type="entry name" value="P4Hc"/>
    <property type="match status" value="1"/>
</dbReference>
<proteinExistence type="predicted"/>
<dbReference type="Gene3D" id="2.60.120.620">
    <property type="entry name" value="q2cbj1_9rhob like domain"/>
    <property type="match status" value="1"/>
</dbReference>
<keyword evidence="3" id="KW-0847">Vitamin C</keyword>
<evidence type="ECO:0000313" key="9">
    <source>
        <dbReference type="Proteomes" id="UP001331761"/>
    </source>
</evidence>
<name>A0AAN8IUU2_TRICO</name>
<dbReference type="GO" id="GO:0005783">
    <property type="term" value="C:endoplasmic reticulum"/>
    <property type="evidence" value="ECO:0007669"/>
    <property type="project" value="TreeGrafter"/>
</dbReference>
<evidence type="ECO:0000259" key="7">
    <source>
        <dbReference type="PROSITE" id="PS51471"/>
    </source>
</evidence>
<keyword evidence="6" id="KW-0408">Iron</keyword>
<dbReference type="PROSITE" id="PS51471">
    <property type="entry name" value="FE2OG_OXY"/>
    <property type="match status" value="1"/>
</dbReference>
<evidence type="ECO:0000256" key="6">
    <source>
        <dbReference type="ARBA" id="ARBA00023004"/>
    </source>
</evidence>
<keyword evidence="5" id="KW-0560">Oxidoreductase</keyword>
<dbReference type="PANTHER" id="PTHR10869">
    <property type="entry name" value="PROLYL 4-HYDROXYLASE ALPHA SUBUNIT"/>
    <property type="match status" value="1"/>
</dbReference>
<dbReference type="FunFam" id="2.60.120.620:FF:000001">
    <property type="entry name" value="Prolyl 4-hydroxylase subunit alpha 2"/>
    <property type="match status" value="1"/>
</dbReference>
<evidence type="ECO:0000256" key="5">
    <source>
        <dbReference type="ARBA" id="ARBA00023002"/>
    </source>
</evidence>
<keyword evidence="4" id="KW-0223">Dioxygenase</keyword>
<evidence type="ECO:0000256" key="4">
    <source>
        <dbReference type="ARBA" id="ARBA00022964"/>
    </source>
</evidence>
<comment type="caution">
    <text evidence="8">The sequence shown here is derived from an EMBL/GenBank/DDBJ whole genome shotgun (WGS) entry which is preliminary data.</text>
</comment>
<feature type="domain" description="Fe2OG dioxygenase" evidence="7">
    <location>
        <begin position="144"/>
        <end position="252"/>
    </location>
</feature>
<dbReference type="GO" id="GO:0004656">
    <property type="term" value="F:procollagen-proline 4-dioxygenase activity"/>
    <property type="evidence" value="ECO:0007669"/>
    <property type="project" value="TreeGrafter"/>
</dbReference>
<evidence type="ECO:0000256" key="3">
    <source>
        <dbReference type="ARBA" id="ARBA00022896"/>
    </source>
</evidence>
<keyword evidence="2" id="KW-0479">Metal-binding</keyword>
<dbReference type="GO" id="GO:0005506">
    <property type="term" value="F:iron ion binding"/>
    <property type="evidence" value="ECO:0007669"/>
    <property type="project" value="InterPro"/>
</dbReference>
<gene>
    <name evidence="8" type="ORF">GCK32_011199</name>
</gene>
<organism evidence="8 9">
    <name type="scientific">Trichostrongylus colubriformis</name>
    <name type="common">Black scour worm</name>
    <dbReference type="NCBI Taxonomy" id="6319"/>
    <lineage>
        <taxon>Eukaryota</taxon>
        <taxon>Metazoa</taxon>
        <taxon>Ecdysozoa</taxon>
        <taxon>Nematoda</taxon>
        <taxon>Chromadorea</taxon>
        <taxon>Rhabditida</taxon>
        <taxon>Rhabditina</taxon>
        <taxon>Rhabditomorpha</taxon>
        <taxon>Strongyloidea</taxon>
        <taxon>Trichostrongylidae</taxon>
        <taxon>Trichostrongylus</taxon>
    </lineage>
</organism>
<accession>A0AAN8IUU2</accession>
<evidence type="ECO:0000256" key="1">
    <source>
        <dbReference type="ARBA" id="ARBA00001961"/>
    </source>
</evidence>
<comment type="cofactor">
    <cofactor evidence="1">
        <name>L-ascorbate</name>
        <dbReference type="ChEBI" id="CHEBI:38290"/>
    </cofactor>
</comment>
<evidence type="ECO:0000256" key="2">
    <source>
        <dbReference type="ARBA" id="ARBA00022723"/>
    </source>
</evidence>
<protein>
    <submittedName>
        <fullName evidence="8">Oxoglutarate iron-dependent oxygenase domain containing protein</fullName>
    </submittedName>
</protein>
<dbReference type="InterPro" id="IPR006620">
    <property type="entry name" value="Pro_4_hyd_alph"/>
</dbReference>
<evidence type="ECO:0000313" key="8">
    <source>
        <dbReference type="EMBL" id="KAK5965569.1"/>
    </source>
</evidence>
<dbReference type="InterPro" id="IPR044862">
    <property type="entry name" value="Pro_4_hyd_alph_FE2OG_OXY"/>
</dbReference>
<dbReference type="GO" id="GO:0031418">
    <property type="term" value="F:L-ascorbic acid binding"/>
    <property type="evidence" value="ECO:0007669"/>
    <property type="project" value="UniProtKB-KW"/>
</dbReference>
<dbReference type="InterPro" id="IPR005123">
    <property type="entry name" value="Oxoglu/Fe-dep_dioxygenase_dom"/>
</dbReference>
<sequence length="299" mass="34246">MRRSMGRIVNQRPASVLGNEEQTLYEALCRNDVTVSEKDISKLYCYYKRDRPYLVYAPIKVEIKRFNPLAVLLKEVISDEEIKVMKELAIPRLARATVHDYSSGQLVHDTHRVSKSAWLEGWEHEVADRLNKRIDMMTNLEMSTAEDLQVQNYGVGGHYIAHFDHLRKDDSESFKSFGTGNRIATVLFYMTEPTYGGGTVFTEVKSVVPPTKNDALFWYNLMKTGDGDPRTRHGACPVLLGVKWVTNKWIHERGNEFRRRCGLKMSDGERFIGDLGFGPEPRHAPNMSPDLSKDIFNTI</sequence>
<dbReference type="EMBL" id="WIXE01024462">
    <property type="protein sequence ID" value="KAK5965569.1"/>
    <property type="molecule type" value="Genomic_DNA"/>
</dbReference>